<evidence type="ECO:0000313" key="2">
    <source>
        <dbReference type="EMBL" id="MDK9864443.1"/>
    </source>
</evidence>
<reference evidence="4" key="1">
    <citation type="submission" date="2015-11" db="EMBL/GenBank/DDBJ databases">
        <title>Genomic diversity of Staphylococcus saprophyticus strains from urinary tract infections, animal surfaces, and fermented foods.</title>
        <authorList>
            <person name="Wolfe B.E."/>
        </authorList>
    </citation>
    <scope>NUCLEOTIDE SEQUENCE [LARGE SCALE GENOMIC DNA]</scope>
    <source>
        <strain evidence="4">738_7</strain>
    </source>
</reference>
<keyword evidence="5" id="KW-1185">Reference proteome</keyword>
<evidence type="ECO:0000313" key="1">
    <source>
        <dbReference type="EMBL" id="MDG0846918.1"/>
    </source>
</evidence>
<dbReference type="EMBL" id="LNPX01000029">
    <property type="protein sequence ID" value="OEK56293.1"/>
    <property type="molecule type" value="Genomic_DNA"/>
</dbReference>
<comment type="caution">
    <text evidence="1">The sequence shown here is derived from an EMBL/GenBank/DDBJ whole genome shotgun (WGS) entry which is preliminary data.</text>
</comment>
<dbReference type="Proteomes" id="UP000095464">
    <property type="component" value="Unassembled WGS sequence"/>
</dbReference>
<sequence>MVNEMDELTQCKLDLKTLREESPQLYEQLEYIASLTRQLSIHYKYLGLLMFSNNNEAIQNNRPILIRDSVLELYEREVEKVKQNNEFKFVNEMILKFQFVAYSQIFLIVLGAEPSFVFNNTIIK</sequence>
<gene>
    <name evidence="3" type="ORF">ASS94_07080</name>
    <name evidence="1" type="ORF">M4L89_11845</name>
    <name evidence="2" type="ORF">P1A27_00465</name>
</gene>
<dbReference type="EMBL" id="JARGCK010000001">
    <property type="protein sequence ID" value="MDK9864443.1"/>
    <property type="molecule type" value="Genomic_DNA"/>
</dbReference>
<dbReference type="Proteomes" id="UP001174037">
    <property type="component" value="Unassembled WGS sequence"/>
</dbReference>
<dbReference type="KEGG" id="seqo:SE1039_25180"/>
<evidence type="ECO:0000313" key="4">
    <source>
        <dbReference type="Proteomes" id="UP000095464"/>
    </source>
</evidence>
<dbReference type="AlphaFoldDB" id="A0A1E5TJA8"/>
<dbReference type="GeneID" id="69847215"/>
<dbReference type="EMBL" id="JAMBQA010000007">
    <property type="protein sequence ID" value="MDG0846918.1"/>
    <property type="molecule type" value="Genomic_DNA"/>
</dbReference>
<name>A0A1E5TJA8_9STAP</name>
<reference evidence="3" key="2">
    <citation type="submission" date="2015-11" db="EMBL/GenBank/DDBJ databases">
        <authorList>
            <person name="Wolfe B.E."/>
        </authorList>
    </citation>
    <scope>NUCLEOTIDE SEQUENCE</scope>
    <source>
        <strain evidence="3">738_7</strain>
    </source>
</reference>
<evidence type="ECO:0000313" key="5">
    <source>
        <dbReference type="Proteomes" id="UP001152422"/>
    </source>
</evidence>
<organism evidence="1 5">
    <name type="scientific">Staphylococcus equorum</name>
    <dbReference type="NCBI Taxonomy" id="246432"/>
    <lineage>
        <taxon>Bacteria</taxon>
        <taxon>Bacillati</taxon>
        <taxon>Bacillota</taxon>
        <taxon>Bacilli</taxon>
        <taxon>Bacillales</taxon>
        <taxon>Staphylococcaceae</taxon>
        <taxon>Staphylococcus</taxon>
    </lineage>
</organism>
<proteinExistence type="predicted"/>
<dbReference type="RefSeq" id="WP_002506333.1">
    <property type="nucleotide sequence ID" value="NZ_CP013114.1"/>
</dbReference>
<reference evidence="2" key="5">
    <citation type="submission" date="2023-03" db="EMBL/GenBank/DDBJ databases">
        <authorList>
            <person name="Vazquez L."/>
            <person name="Rodriguez J."/>
            <person name="Mayo B."/>
            <person name="Florez A.B."/>
        </authorList>
    </citation>
    <scope>NUCLEOTIDE SEQUENCE</scope>
    <source>
        <strain evidence="2">5A3I</strain>
    </source>
</reference>
<reference evidence="1" key="3">
    <citation type="submission" date="2022-05" db="EMBL/GenBank/DDBJ databases">
        <title>Comparative genomics of Staphylococcus equorum isolates.</title>
        <authorList>
            <person name="Luelf R.H."/>
        </authorList>
    </citation>
    <scope>NUCLEOTIDE SEQUENCE</scope>
    <source>
        <strain evidence="1">TMW 2.2497</strain>
    </source>
</reference>
<accession>A0A1E5TJA8</accession>
<dbReference type="Proteomes" id="UP001152422">
    <property type="component" value="Unassembled WGS sequence"/>
</dbReference>
<protein>
    <submittedName>
        <fullName evidence="1">Uncharacterized protein</fullName>
    </submittedName>
</protein>
<reference evidence="2" key="4">
    <citation type="journal article" date="2023" name="Int. J. Mol. Sci.">
        <title>Antibiotic Resistance/Susceptibility Profiles of Staphylococcus equorum Strains from Cheese, and Genome Analysis for Antibiotic Resistance Genes.</title>
        <authorList>
            <person name="Vazquez L."/>
            <person name="Srednik M.E."/>
            <person name="Rodriguez J."/>
            <person name="Florez A.B."/>
            <person name="Mayo B."/>
        </authorList>
    </citation>
    <scope>NUCLEOTIDE SEQUENCE</scope>
    <source>
        <strain evidence="2">5A3I</strain>
    </source>
</reference>
<evidence type="ECO:0000313" key="3">
    <source>
        <dbReference type="EMBL" id="OEK56293.1"/>
    </source>
</evidence>